<dbReference type="PANTHER" id="PTHR24412:SF489">
    <property type="entry name" value="RING FINGER DOMAIN AND KELCH REPEAT-CONTAINING PROTEIN DDB_G0271372"/>
    <property type="match status" value="1"/>
</dbReference>
<evidence type="ECO:0000313" key="6">
    <source>
        <dbReference type="Proteomes" id="UP001596135"/>
    </source>
</evidence>
<evidence type="ECO:0000313" key="5">
    <source>
        <dbReference type="EMBL" id="MFC6042215.1"/>
    </source>
</evidence>
<comment type="caution">
    <text evidence="5">The sequence shown here is derived from an EMBL/GenBank/DDBJ whole genome shotgun (WGS) entry which is preliminary data.</text>
</comment>
<dbReference type="EMBL" id="JBHSRJ010000002">
    <property type="protein sequence ID" value="MFC6042215.1"/>
    <property type="molecule type" value="Genomic_DNA"/>
</dbReference>
<keyword evidence="2" id="KW-0677">Repeat</keyword>
<protein>
    <recommendedName>
        <fullName evidence="7">Galactose oxidase</fullName>
    </recommendedName>
</protein>
<dbReference type="InterPro" id="IPR015915">
    <property type="entry name" value="Kelch-typ_b-propeller"/>
</dbReference>
<reference evidence="6" key="1">
    <citation type="journal article" date="2019" name="Int. J. Syst. Evol. Microbiol.">
        <title>The Global Catalogue of Microorganisms (GCM) 10K type strain sequencing project: providing services to taxonomists for standard genome sequencing and annotation.</title>
        <authorList>
            <consortium name="The Broad Institute Genomics Platform"/>
            <consortium name="The Broad Institute Genome Sequencing Center for Infectious Disease"/>
            <person name="Wu L."/>
            <person name="Ma J."/>
        </authorList>
    </citation>
    <scope>NUCLEOTIDE SEQUENCE [LARGE SCALE GENOMIC DNA]</scope>
    <source>
        <strain evidence="6">CCUG 54522</strain>
    </source>
</reference>
<gene>
    <name evidence="5" type="ORF">ACFPYL_03980</name>
</gene>
<keyword evidence="4" id="KW-1133">Transmembrane helix</keyword>
<feature type="transmembrane region" description="Helical" evidence="4">
    <location>
        <begin position="41"/>
        <end position="63"/>
    </location>
</feature>
<dbReference type="RefSeq" id="WP_379150566.1">
    <property type="nucleotide sequence ID" value="NZ_JBHSRJ010000002.1"/>
</dbReference>
<evidence type="ECO:0000256" key="3">
    <source>
        <dbReference type="SAM" id="MobiDB-lite"/>
    </source>
</evidence>
<feature type="region of interest" description="Disordered" evidence="3">
    <location>
        <begin position="64"/>
        <end position="88"/>
    </location>
</feature>
<evidence type="ECO:0000256" key="2">
    <source>
        <dbReference type="ARBA" id="ARBA00022737"/>
    </source>
</evidence>
<evidence type="ECO:0000256" key="4">
    <source>
        <dbReference type="SAM" id="Phobius"/>
    </source>
</evidence>
<name>A0ABW1LE19_9ACTN</name>
<dbReference type="Proteomes" id="UP001596135">
    <property type="component" value="Unassembled WGS sequence"/>
</dbReference>
<accession>A0ABW1LE19</accession>
<evidence type="ECO:0000256" key="1">
    <source>
        <dbReference type="ARBA" id="ARBA00022441"/>
    </source>
</evidence>
<keyword evidence="4" id="KW-0472">Membrane</keyword>
<keyword evidence="6" id="KW-1185">Reference proteome</keyword>
<proteinExistence type="predicted"/>
<feature type="region of interest" description="Disordered" evidence="3">
    <location>
        <begin position="1"/>
        <end position="22"/>
    </location>
</feature>
<keyword evidence="1" id="KW-0880">Kelch repeat</keyword>
<dbReference type="PANTHER" id="PTHR24412">
    <property type="entry name" value="KELCH PROTEIN"/>
    <property type="match status" value="1"/>
</dbReference>
<dbReference type="SUPFAM" id="SSF117281">
    <property type="entry name" value="Kelch motif"/>
    <property type="match status" value="2"/>
</dbReference>
<dbReference type="Gene3D" id="2.120.10.80">
    <property type="entry name" value="Kelch-type beta propeller"/>
    <property type="match status" value="2"/>
</dbReference>
<organism evidence="5 6">
    <name type="scientific">Nocardioides hankookensis</name>
    <dbReference type="NCBI Taxonomy" id="443157"/>
    <lineage>
        <taxon>Bacteria</taxon>
        <taxon>Bacillati</taxon>
        <taxon>Actinomycetota</taxon>
        <taxon>Actinomycetes</taxon>
        <taxon>Propionibacteriales</taxon>
        <taxon>Nocardioidaceae</taxon>
        <taxon>Nocardioides</taxon>
    </lineage>
</organism>
<evidence type="ECO:0008006" key="7">
    <source>
        <dbReference type="Google" id="ProtNLM"/>
    </source>
</evidence>
<keyword evidence="4" id="KW-0812">Transmembrane</keyword>
<sequence>MSIEERLRSSLTDGLAEVDPGPGDRFAAEQLGRRVRRRRRIVEAAAAVSVVALVAVAVAVPGLRGDRDPSPAPAPPVGGSWHSGAPLPTGPRWSPVLAWTGEEVIAVGGGDGSPCPPTASCVKADTMASDGAAYDPRTDTWRPIADAPVPVGYWFRPVVVGRTLVIWDGDRSWLAYSIADDTWSTLPSAPVRLTDSGAIPALDGRVYVPARSGRVQVLDVARREWSQLPVDDQQPRLKAYAVLPTDDGIFACGSDPETREDGDTPRFAVVDRFDGARWSARFPKANSIGNLCEHWTGSRLVDLDIQTAPGLDGDPVYGGRLDPETGEWSPLPDAPDVDAPRGDGWYPLAADGPLMAGWGYVYDDDAETWTSLGRPRSPTDSQQSAVWADGRLVVVGGLDEATAYEDPSGLSDETWIWTP</sequence>